<protein>
    <recommendedName>
        <fullName evidence="4">Small ribosomal subunit protein bS18</fullName>
    </recommendedName>
</protein>
<evidence type="ECO:0000313" key="8">
    <source>
        <dbReference type="Proteomes" id="UP000287394"/>
    </source>
</evidence>
<evidence type="ECO:0000256" key="2">
    <source>
        <dbReference type="ARBA" id="ARBA00022980"/>
    </source>
</evidence>
<keyword evidence="3 4" id="KW-0687">Ribonucleoprotein</keyword>
<feature type="compositionally biased region" description="Gly residues" evidence="6">
    <location>
        <begin position="1"/>
        <end position="11"/>
    </location>
</feature>
<dbReference type="FunCoup" id="A0A402CYU8">
    <property type="interactions" value="472"/>
</dbReference>
<dbReference type="GO" id="GO:0003735">
    <property type="term" value="F:structural constituent of ribosome"/>
    <property type="evidence" value="ECO:0007669"/>
    <property type="project" value="InterPro"/>
</dbReference>
<dbReference type="GO" id="GO:0006412">
    <property type="term" value="P:translation"/>
    <property type="evidence" value="ECO:0007669"/>
    <property type="project" value="UniProtKB-UniRule"/>
</dbReference>
<dbReference type="HAMAP" id="MF_00270">
    <property type="entry name" value="Ribosomal_bS18"/>
    <property type="match status" value="1"/>
</dbReference>
<evidence type="ECO:0000256" key="6">
    <source>
        <dbReference type="SAM" id="MobiDB-lite"/>
    </source>
</evidence>
<evidence type="ECO:0000256" key="5">
    <source>
        <dbReference type="RuleBase" id="RU003910"/>
    </source>
</evidence>
<keyword evidence="2 4" id="KW-0689">Ribosomal protein</keyword>
<dbReference type="Gene3D" id="4.10.640.10">
    <property type="entry name" value="Ribosomal protein S18"/>
    <property type="match status" value="1"/>
</dbReference>
<reference evidence="7 8" key="1">
    <citation type="journal article" date="2019" name="Int. J. Syst. Evol. Microbiol.">
        <title>Capsulimonas corticalis gen. nov., sp. nov., an aerobic capsulated bacterium, of a novel bacterial order, Capsulimonadales ord. nov., of the class Armatimonadia of the phylum Armatimonadetes.</title>
        <authorList>
            <person name="Li J."/>
            <person name="Kudo C."/>
            <person name="Tonouchi A."/>
        </authorList>
    </citation>
    <scope>NUCLEOTIDE SEQUENCE [LARGE SCALE GENOMIC DNA]</scope>
    <source>
        <strain evidence="7 8">AX-7</strain>
    </source>
</reference>
<gene>
    <name evidence="4 7" type="primary">rpsR</name>
    <name evidence="7" type="ORF">CCAX7_32950</name>
</gene>
<name>A0A402CYU8_9BACT</name>
<comment type="function">
    <text evidence="4">Binds as a heterodimer with protein bS6 to the central domain of the 16S rRNA, where it helps stabilize the platform of the 30S subunit.</text>
</comment>
<dbReference type="InterPro" id="IPR036870">
    <property type="entry name" value="Ribosomal_bS18_sf"/>
</dbReference>
<dbReference type="AlphaFoldDB" id="A0A402CYU8"/>
<dbReference type="PANTHER" id="PTHR13479:SF40">
    <property type="entry name" value="SMALL RIBOSOMAL SUBUNIT PROTEIN BS18M"/>
    <property type="match status" value="1"/>
</dbReference>
<proteinExistence type="inferred from homology"/>
<evidence type="ECO:0000313" key="7">
    <source>
        <dbReference type="EMBL" id="BDI31244.1"/>
    </source>
</evidence>
<dbReference type="PANTHER" id="PTHR13479">
    <property type="entry name" value="30S RIBOSOMAL PROTEIN S18"/>
    <property type="match status" value="1"/>
</dbReference>
<dbReference type="InterPro" id="IPR001648">
    <property type="entry name" value="Ribosomal_bS18"/>
</dbReference>
<sequence length="95" mass="10550">MAYGSSGGGRGPSRAAAGGAGNKNRRFKRRKVSYLTINKITQVDYKSVTLLRQFTDERGKIVPRRRSGATAKEQRMIAIAIKRAREIALLPFVKE</sequence>
<dbReference type="NCBIfam" id="TIGR00165">
    <property type="entry name" value="S18"/>
    <property type="match status" value="1"/>
</dbReference>
<dbReference type="Proteomes" id="UP000287394">
    <property type="component" value="Chromosome"/>
</dbReference>
<evidence type="ECO:0000256" key="3">
    <source>
        <dbReference type="ARBA" id="ARBA00023274"/>
    </source>
</evidence>
<evidence type="ECO:0000256" key="4">
    <source>
        <dbReference type="HAMAP-Rule" id="MF_00270"/>
    </source>
</evidence>
<keyword evidence="8" id="KW-1185">Reference proteome</keyword>
<dbReference type="PRINTS" id="PR00974">
    <property type="entry name" value="RIBOSOMALS18"/>
</dbReference>
<dbReference type="EMBL" id="AP025739">
    <property type="protein sequence ID" value="BDI31244.1"/>
    <property type="molecule type" value="Genomic_DNA"/>
</dbReference>
<dbReference type="RefSeq" id="WP_119322458.1">
    <property type="nucleotide sequence ID" value="NZ_AP025739.1"/>
</dbReference>
<accession>A0A402CYU8</accession>
<dbReference type="OrthoDB" id="9812008at2"/>
<comment type="similarity">
    <text evidence="1 4 5">Belongs to the bacterial ribosomal protein bS18 family.</text>
</comment>
<dbReference type="KEGG" id="ccot:CCAX7_32950"/>
<dbReference type="SUPFAM" id="SSF46911">
    <property type="entry name" value="Ribosomal protein S18"/>
    <property type="match status" value="1"/>
</dbReference>
<feature type="region of interest" description="Disordered" evidence="6">
    <location>
        <begin position="1"/>
        <end position="24"/>
    </location>
</feature>
<dbReference type="GO" id="GO:0070181">
    <property type="term" value="F:small ribosomal subunit rRNA binding"/>
    <property type="evidence" value="ECO:0007669"/>
    <property type="project" value="TreeGrafter"/>
</dbReference>
<evidence type="ECO:0000256" key="1">
    <source>
        <dbReference type="ARBA" id="ARBA00005589"/>
    </source>
</evidence>
<keyword evidence="4" id="KW-0694">RNA-binding</keyword>
<organism evidence="7 8">
    <name type="scientific">Capsulimonas corticalis</name>
    <dbReference type="NCBI Taxonomy" id="2219043"/>
    <lineage>
        <taxon>Bacteria</taxon>
        <taxon>Bacillati</taxon>
        <taxon>Armatimonadota</taxon>
        <taxon>Armatimonadia</taxon>
        <taxon>Capsulimonadales</taxon>
        <taxon>Capsulimonadaceae</taxon>
        <taxon>Capsulimonas</taxon>
    </lineage>
</organism>
<dbReference type="GO" id="GO:0022627">
    <property type="term" value="C:cytosolic small ribosomal subunit"/>
    <property type="evidence" value="ECO:0007669"/>
    <property type="project" value="TreeGrafter"/>
</dbReference>
<comment type="subunit">
    <text evidence="4">Part of the 30S ribosomal subunit. Forms a tight heterodimer with protein bS6.</text>
</comment>
<keyword evidence="4" id="KW-0699">rRNA-binding</keyword>
<dbReference type="Pfam" id="PF01084">
    <property type="entry name" value="Ribosomal_S18"/>
    <property type="match status" value="1"/>
</dbReference>